<dbReference type="RefSeq" id="WP_020692125.1">
    <property type="nucleotide sequence ID" value="NZ_FNRI01000014.1"/>
</dbReference>
<evidence type="ECO:0000256" key="1">
    <source>
        <dbReference type="ARBA" id="ARBA00004651"/>
    </source>
</evidence>
<proteinExistence type="predicted"/>
<dbReference type="Proteomes" id="UP000183253">
    <property type="component" value="Unassembled WGS sequence"/>
</dbReference>
<dbReference type="GO" id="GO:0004713">
    <property type="term" value="F:protein tyrosine kinase activity"/>
    <property type="evidence" value="ECO:0007669"/>
    <property type="project" value="TreeGrafter"/>
</dbReference>
<dbReference type="PANTHER" id="PTHR32309:SF13">
    <property type="entry name" value="FERRIC ENTEROBACTIN TRANSPORT PROTEIN FEPE"/>
    <property type="match status" value="1"/>
</dbReference>
<evidence type="ECO:0000256" key="6">
    <source>
        <dbReference type="SAM" id="Phobius"/>
    </source>
</evidence>
<evidence type="ECO:0000313" key="9">
    <source>
        <dbReference type="Proteomes" id="UP000183253"/>
    </source>
</evidence>
<dbReference type="InterPro" id="IPR050445">
    <property type="entry name" value="Bact_polysacc_biosynth/exp"/>
</dbReference>
<dbReference type="GO" id="GO:0005886">
    <property type="term" value="C:plasma membrane"/>
    <property type="evidence" value="ECO:0007669"/>
    <property type="project" value="UniProtKB-SubCell"/>
</dbReference>
<keyword evidence="4 6" id="KW-1133">Transmembrane helix</keyword>
<sequence length="372" mass="41392">MEPNNLQQQPMGADQEIDLIELAQKLWQGRRMIVKWCLAGALAGLVIGFSIPKEYTVTVKLAPEIQGGKTSLGGLSSLASMAGINVGSMNSADAMSPELYPDIVQSVPFMTELFDVEVTDQKGLTAMPLRAYVSEELRSPWWSAVVAAPFKALEWFMGLFRAEEPANEGPVDPFRLTKKDSEVVKSLQERIAASVDKKTMVVSLSVTMQDPLIAATLTDTVMQNLQNHITQYRTDKARHDLEFTQRLFDEAQGKYYAAQQRYAQYMDQNQSLSRRSFRTEEERLQNEMSLAYSLYNQTAQQLQLARAKVQESTPVYAVVQPATVPLKPSKPSKMMILVGCVFLAGAAAAAWLLFGREFVGAFGKQKKNDDSI</sequence>
<dbReference type="AlphaFoldDB" id="A0A1H4FYK7"/>
<dbReference type="STRING" id="1033731.SAMN05444145_11419"/>
<dbReference type="InterPro" id="IPR003856">
    <property type="entry name" value="LPS_length_determ_N"/>
</dbReference>
<evidence type="ECO:0000256" key="4">
    <source>
        <dbReference type="ARBA" id="ARBA00022989"/>
    </source>
</evidence>
<reference evidence="8 9" key="1">
    <citation type="submission" date="2016-10" db="EMBL/GenBank/DDBJ databases">
        <authorList>
            <person name="de Groot N.N."/>
        </authorList>
    </citation>
    <scope>NUCLEOTIDE SEQUENCE [LARGE SCALE GENOMIC DNA]</scope>
    <source>
        <strain evidence="8 9">DSM 25383</strain>
    </source>
</reference>
<keyword evidence="5 6" id="KW-0472">Membrane</keyword>
<organism evidence="8 9">
    <name type="scientific">Alistipes timonensis JC136</name>
    <dbReference type="NCBI Taxonomy" id="1033731"/>
    <lineage>
        <taxon>Bacteria</taxon>
        <taxon>Pseudomonadati</taxon>
        <taxon>Bacteroidota</taxon>
        <taxon>Bacteroidia</taxon>
        <taxon>Bacteroidales</taxon>
        <taxon>Rikenellaceae</taxon>
        <taxon>Alistipes</taxon>
    </lineage>
</organism>
<evidence type="ECO:0000313" key="8">
    <source>
        <dbReference type="EMBL" id="SEB02405.1"/>
    </source>
</evidence>
<feature type="transmembrane region" description="Helical" evidence="6">
    <location>
        <begin position="334"/>
        <end position="354"/>
    </location>
</feature>
<evidence type="ECO:0000256" key="3">
    <source>
        <dbReference type="ARBA" id="ARBA00022692"/>
    </source>
</evidence>
<accession>A0A1H4FYK7</accession>
<dbReference type="OrthoDB" id="1522571at2"/>
<gene>
    <name evidence="8" type="ORF">SAMN05444145_11419</name>
</gene>
<keyword evidence="2" id="KW-1003">Cell membrane</keyword>
<evidence type="ECO:0000259" key="7">
    <source>
        <dbReference type="Pfam" id="PF02706"/>
    </source>
</evidence>
<evidence type="ECO:0000256" key="5">
    <source>
        <dbReference type="ARBA" id="ARBA00023136"/>
    </source>
</evidence>
<keyword evidence="3 6" id="KW-0812">Transmembrane</keyword>
<dbReference type="Pfam" id="PF02706">
    <property type="entry name" value="Wzz"/>
    <property type="match status" value="1"/>
</dbReference>
<comment type="subcellular location">
    <subcellularLocation>
        <location evidence="1">Cell membrane</location>
        <topology evidence="1">Multi-pass membrane protein</topology>
    </subcellularLocation>
</comment>
<protein>
    <submittedName>
        <fullName evidence="8">Chain length determinant protein</fullName>
    </submittedName>
</protein>
<name>A0A1H4FYK7_9BACT</name>
<evidence type="ECO:0000256" key="2">
    <source>
        <dbReference type="ARBA" id="ARBA00022475"/>
    </source>
</evidence>
<dbReference type="PANTHER" id="PTHR32309">
    <property type="entry name" value="TYROSINE-PROTEIN KINASE"/>
    <property type="match status" value="1"/>
</dbReference>
<keyword evidence="9" id="KW-1185">Reference proteome</keyword>
<dbReference type="EMBL" id="FNRI01000014">
    <property type="protein sequence ID" value="SEB02405.1"/>
    <property type="molecule type" value="Genomic_DNA"/>
</dbReference>
<feature type="domain" description="Polysaccharide chain length determinant N-terminal" evidence="7">
    <location>
        <begin position="15"/>
        <end position="71"/>
    </location>
</feature>